<dbReference type="InterPro" id="IPR002048">
    <property type="entry name" value="EF_hand_dom"/>
</dbReference>
<evidence type="ECO:0000256" key="5">
    <source>
        <dbReference type="ARBA" id="ARBA00022801"/>
    </source>
</evidence>
<evidence type="ECO:0000313" key="12">
    <source>
        <dbReference type="EMBL" id="WFD24005.1"/>
    </source>
</evidence>
<comment type="similarity">
    <text evidence="3">In the central section; belongs to the inositol 1,4,5-trisphosphate 5-phosphatase family.</text>
</comment>
<dbReference type="SMART" id="SM00054">
    <property type="entry name" value="EFh"/>
    <property type="match status" value="2"/>
</dbReference>
<accession>A0AAF0EG55</accession>
<dbReference type="EC" id="3.1.3.36" evidence="4"/>
<dbReference type="PANTHER" id="PTHR11200:SF257">
    <property type="entry name" value="PHOSPHOINOSITIDE 5-PHOSPHATASE"/>
    <property type="match status" value="1"/>
</dbReference>
<dbReference type="InterPro" id="IPR036691">
    <property type="entry name" value="Endo/exonu/phosph_ase_sf"/>
</dbReference>
<dbReference type="SUPFAM" id="SSF47473">
    <property type="entry name" value="EF-hand"/>
    <property type="match status" value="1"/>
</dbReference>
<dbReference type="SUPFAM" id="SSF56219">
    <property type="entry name" value="DNase I-like"/>
    <property type="match status" value="1"/>
</dbReference>
<dbReference type="InterPro" id="IPR046985">
    <property type="entry name" value="IP5"/>
</dbReference>
<dbReference type="GO" id="GO:0004439">
    <property type="term" value="F:phosphatidylinositol-4,5-bisphosphate 5-phosphatase activity"/>
    <property type="evidence" value="ECO:0007669"/>
    <property type="project" value="UniProtKB-EC"/>
</dbReference>
<feature type="domain" description="SAC" evidence="11">
    <location>
        <begin position="86"/>
        <end position="428"/>
    </location>
</feature>
<dbReference type="Gene3D" id="3.50.50.100">
    <property type="match status" value="2"/>
</dbReference>
<dbReference type="InterPro" id="IPR002013">
    <property type="entry name" value="SAC_dom"/>
</dbReference>
<dbReference type="PANTHER" id="PTHR11200">
    <property type="entry name" value="INOSITOL 5-PHOSPHATASE"/>
    <property type="match status" value="1"/>
</dbReference>
<evidence type="ECO:0000256" key="8">
    <source>
        <dbReference type="SAM" id="MobiDB-lite"/>
    </source>
</evidence>
<dbReference type="Proteomes" id="UP001214415">
    <property type="component" value="Chromosome 5"/>
</dbReference>
<evidence type="ECO:0000313" key="13">
    <source>
        <dbReference type="Proteomes" id="UP001214415"/>
    </source>
</evidence>
<dbReference type="SMART" id="SM00128">
    <property type="entry name" value="IPPc"/>
    <property type="match status" value="1"/>
</dbReference>
<dbReference type="Pfam" id="PF22366">
    <property type="entry name" value="NDH2_C"/>
    <property type="match status" value="1"/>
</dbReference>
<dbReference type="InterPro" id="IPR000300">
    <property type="entry name" value="IPPc"/>
</dbReference>
<evidence type="ECO:0000256" key="3">
    <source>
        <dbReference type="ARBA" id="ARBA00009678"/>
    </source>
</evidence>
<dbReference type="Pfam" id="PF22669">
    <property type="entry name" value="Exo_endo_phos2"/>
    <property type="match status" value="1"/>
</dbReference>
<dbReference type="InterPro" id="IPR054585">
    <property type="entry name" value="NDH2-like_C"/>
</dbReference>
<name>A0AAF0EG55_9BASI</name>
<feature type="domain" description="EF-hand" evidence="10">
    <location>
        <begin position="1422"/>
        <end position="1457"/>
    </location>
</feature>
<gene>
    <name evidence="12" type="ORF">MEQU1_002702</name>
</gene>
<keyword evidence="9" id="KW-0732">Signal</keyword>
<feature type="domain" description="EF-hand" evidence="10">
    <location>
        <begin position="1463"/>
        <end position="1498"/>
    </location>
</feature>
<feature type="region of interest" description="Disordered" evidence="8">
    <location>
        <begin position="905"/>
        <end position="941"/>
    </location>
</feature>
<dbReference type="PROSITE" id="PS50222">
    <property type="entry name" value="EF_HAND_2"/>
    <property type="match status" value="2"/>
</dbReference>
<dbReference type="InterPro" id="IPR011992">
    <property type="entry name" value="EF-hand-dom_pair"/>
</dbReference>
<feature type="compositionally biased region" description="Low complexity" evidence="8">
    <location>
        <begin position="916"/>
        <end position="929"/>
    </location>
</feature>
<evidence type="ECO:0000259" key="11">
    <source>
        <dbReference type="PROSITE" id="PS50275"/>
    </source>
</evidence>
<evidence type="ECO:0000256" key="6">
    <source>
        <dbReference type="ARBA" id="ARBA00022837"/>
    </source>
</evidence>
<comment type="subcellular location">
    <subcellularLocation>
        <location evidence="1">Mitochondrion inner membrane</location>
        <topology evidence="1">Peripheral membrane protein</topology>
        <orientation evidence="1">Intermembrane side</orientation>
    </subcellularLocation>
</comment>
<keyword evidence="7" id="KW-0809">Transit peptide</keyword>
<dbReference type="Pfam" id="PF07992">
    <property type="entry name" value="Pyr_redox_2"/>
    <property type="match status" value="1"/>
</dbReference>
<dbReference type="GO" id="GO:0005509">
    <property type="term" value="F:calcium ion binding"/>
    <property type="evidence" value="ECO:0007669"/>
    <property type="project" value="InterPro"/>
</dbReference>
<dbReference type="PROSITE" id="PS50275">
    <property type="entry name" value="SAC"/>
    <property type="match status" value="1"/>
</dbReference>
<organism evidence="12 13">
    <name type="scientific">Malassezia equina</name>
    <dbReference type="NCBI Taxonomy" id="1381935"/>
    <lineage>
        <taxon>Eukaryota</taxon>
        <taxon>Fungi</taxon>
        <taxon>Dikarya</taxon>
        <taxon>Basidiomycota</taxon>
        <taxon>Ustilaginomycotina</taxon>
        <taxon>Malasseziomycetes</taxon>
        <taxon>Malasseziales</taxon>
        <taxon>Malasseziaceae</taxon>
        <taxon>Malassezia</taxon>
    </lineage>
</organism>
<keyword evidence="13" id="KW-1185">Reference proteome</keyword>
<dbReference type="GO" id="GO:0043813">
    <property type="term" value="F:phosphatidylinositol-3,5-bisphosphate 5-phosphatase activity"/>
    <property type="evidence" value="ECO:0007669"/>
    <property type="project" value="TreeGrafter"/>
</dbReference>
<comment type="similarity">
    <text evidence="2">Belongs to the synaptojanin family.</text>
</comment>
<reference evidence="12" key="1">
    <citation type="submission" date="2023-03" db="EMBL/GenBank/DDBJ databases">
        <title>Mating type loci evolution in Malassezia.</title>
        <authorList>
            <person name="Coelho M.A."/>
        </authorList>
    </citation>
    <scope>NUCLEOTIDE SEQUENCE</scope>
    <source>
        <strain evidence="12">CBS 12830</strain>
    </source>
</reference>
<proteinExistence type="inferred from homology"/>
<dbReference type="InterPro" id="IPR036188">
    <property type="entry name" value="FAD/NAD-bd_sf"/>
</dbReference>
<dbReference type="GO" id="GO:0005743">
    <property type="term" value="C:mitochondrial inner membrane"/>
    <property type="evidence" value="ECO:0007669"/>
    <property type="project" value="UniProtKB-SubCell"/>
</dbReference>
<evidence type="ECO:0000256" key="4">
    <source>
        <dbReference type="ARBA" id="ARBA00013044"/>
    </source>
</evidence>
<dbReference type="GO" id="GO:0046856">
    <property type="term" value="P:phosphatidylinositol dephosphorylation"/>
    <property type="evidence" value="ECO:0007669"/>
    <property type="project" value="InterPro"/>
</dbReference>
<evidence type="ECO:0000259" key="10">
    <source>
        <dbReference type="PROSITE" id="PS50222"/>
    </source>
</evidence>
<protein>
    <recommendedName>
        <fullName evidence="4">phosphoinositide 5-phosphatase</fullName>
        <ecNumber evidence="4">3.1.3.36</ecNumber>
    </recommendedName>
</protein>
<dbReference type="EMBL" id="CP119904">
    <property type="protein sequence ID" value="WFD24005.1"/>
    <property type="molecule type" value="Genomic_DNA"/>
</dbReference>
<evidence type="ECO:0000256" key="7">
    <source>
        <dbReference type="ARBA" id="ARBA00022946"/>
    </source>
</evidence>
<keyword evidence="5 12" id="KW-0378">Hydrolase</keyword>
<dbReference type="InterPro" id="IPR018247">
    <property type="entry name" value="EF_Hand_1_Ca_BS"/>
</dbReference>
<dbReference type="InterPro" id="IPR023753">
    <property type="entry name" value="FAD/NAD-binding_dom"/>
</dbReference>
<dbReference type="Gene3D" id="3.60.10.10">
    <property type="entry name" value="Endonuclease/exonuclease/phosphatase"/>
    <property type="match status" value="1"/>
</dbReference>
<keyword evidence="6" id="KW-0106">Calcium</keyword>
<dbReference type="PROSITE" id="PS00018">
    <property type="entry name" value="EF_HAND_1"/>
    <property type="match status" value="1"/>
</dbReference>
<feature type="chain" id="PRO_5042194438" description="phosphoinositide 5-phosphatase" evidence="9">
    <location>
        <begin position="24"/>
        <end position="1619"/>
    </location>
</feature>
<sequence length="1619" mass="179397">MPLVGLLGLLSVGTDIFLVGVSASERVGELHGAHEVHRVRNVSFFCLSRRLPNDVALAQGAMDMSDSGRIVPPGPTGTPDDPCGAIRKYLAGGSFYFTTGEYDLTRRLQCSSQQRPFQTQFVWNRHMKEPLEEFRDRLDLPRQRRYDAEKWCLSVIQGYVGLRRIPGSVPCQLTVLSRLSTQRAGTRYNMRGIDDDGHAAHFVETEMMLQVDDLTYSYMQLRGSVPVFWEQQGIQALSPKIQITRTGAASMSAFRKHMDDLIEEYGRVCALDLLGTRDAEVALSQAYQAHLRELQKPAVTYMHCDFHAVTRSVGSLEVVAQELGRRRDVQTQRHTYQYAVYRGQAELQRQSGVFRINCFDCLDRTNMVQGLLSHASLQDWQQALCDERLGEPKRAAWAKEAGTATMLAAAHRELWAENGDALSNINTGTGSLHAHFARTGTKKGWTGLLSDAAKSASRMYVNHFQDSLKQEAIDLLLGQRSGQRRIKLCDPLYAGVSLALEQRWEDYARVQSVRMLVGTFNVCALPVRQADLREWLYPRAPKATPPALVAVCLQEVVPLTAQQMLLTSSEELASWDAAVLQTLGAYNETYVPLRHMQLFGMLLLTYAQASLLPHIRCVEAASKKTGFRGMSGNKGGVSVRFDVFDTSICLVGAHFSAGATNTDERNSDYANLVRSLTFARGRTVEEHEHIVWMGDLNYRLSHPSNEEARTLCASQQYSVLAQDDQLTQERRAGAAFRGYDEAPLTFPPTYKYDMGTDSYDTSDKMRPPAWTDRILFKSTHAHLGIDAHAYGSAQNVRMSDHRPVYALLDVDLCTVDEAAKAAVYEELLRVCQHSSAQHAQPLAPWWLQGDEDLDPHMGAEIVGDPWAEAAGHRRAPPPPPRPGLAVEADTKPAWANEALVLSSASAAAPSPPPRPSRTATVPGPLESASAPPPSPRGPSGAAITWKARDARAAYSLGRRADSLLGTMIRSGAAWRAPLRAPMLARAFSTSKPRASLWKSRWVRYPLYGVGSMAFSTVAILGGLLVYDSMTYHHVSVANTDMSLERACEYGGPAHRPILPRAETTPADGRPPKERLVIVGGGWGAVSLLKTLDPDKYEVTLVSPTNYFLFTPLLPAVAVGTVGVRSVTESLRRLLTRTHGQYVQGAAVNVHSVANLDRSTLQAMDGARGLLEVELISPGWDGSMEEGRTPNEQALVYVPYDKLVIAVGSVTNNHGATGLEHTFRLKTVHDAQRLRKRLLKNFEMASLPTTSADERKRLLSFVVCGGGPTGVELAAEIHDMIQEDVYKNYPPNVEREAKVHLLQNETHILNTYAEAISKFAEQRFRAEDLDVVTNAQVTEIHPDGVTFEQKNPLTGVKVLHTMPSGCTVWSVGITMNDFTRRLSTTLPHQGHRHALKVDSQLRVLGTEPGTVYALGDASTLDSDLKGYIFDNFTRFDKDKDGELTLPEFAQLVNVLRLKFPIANEQLQGIKPLFEKYDVDKNERLCAEELAEMIADATKHMTSYPPTAQTASQEGKYLGHKLNKYASLRLSDTLPRDAEDLDEAIYKPFVFRSLGSIAYLGNAAAFELPVPGPFKTFFGGLTAMYAWRSVYLSEMVSFRTRVLVLGDYIKRSLWGRDVLWL</sequence>
<dbReference type="Pfam" id="PF02383">
    <property type="entry name" value="Syja_N"/>
    <property type="match status" value="1"/>
</dbReference>
<dbReference type="SUPFAM" id="SSF51905">
    <property type="entry name" value="FAD/NAD(P)-binding domain"/>
    <property type="match status" value="2"/>
</dbReference>
<evidence type="ECO:0000256" key="1">
    <source>
        <dbReference type="ARBA" id="ARBA00004137"/>
    </source>
</evidence>
<feature type="signal peptide" evidence="9">
    <location>
        <begin position="1"/>
        <end position="23"/>
    </location>
</feature>
<evidence type="ECO:0000256" key="9">
    <source>
        <dbReference type="SAM" id="SignalP"/>
    </source>
</evidence>
<dbReference type="GO" id="GO:0016491">
    <property type="term" value="F:oxidoreductase activity"/>
    <property type="evidence" value="ECO:0007669"/>
    <property type="project" value="InterPro"/>
</dbReference>
<evidence type="ECO:0000256" key="2">
    <source>
        <dbReference type="ARBA" id="ARBA00008943"/>
    </source>
</evidence>
<dbReference type="CDD" id="cd00051">
    <property type="entry name" value="EFh"/>
    <property type="match status" value="1"/>
</dbReference>